<dbReference type="InterPro" id="IPR009057">
    <property type="entry name" value="Homeodomain-like_sf"/>
</dbReference>
<name>A0A2L2LLU8_AGRTU</name>
<sequence length="127" mass="14119">MGRALSDDLRLRVLKASAAGMSARQSAARFGVGISTAIRWIARASDGEPTSRPQGWRRPSVLDAHETFVVAMIDDRKDVTLDEMVERLSVERQVGISRSALGAWLRGRGWTFKKSPHMHWSKTGRTS</sequence>
<dbReference type="SUPFAM" id="SSF46689">
    <property type="entry name" value="Homeodomain-like"/>
    <property type="match status" value="1"/>
</dbReference>
<dbReference type="Pfam" id="PF13384">
    <property type="entry name" value="HTH_23"/>
    <property type="match status" value="1"/>
</dbReference>
<evidence type="ECO:0000313" key="2">
    <source>
        <dbReference type="Proteomes" id="UP000237717"/>
    </source>
</evidence>
<dbReference type="EMBL" id="CP026927">
    <property type="protein sequence ID" value="AVH45307.1"/>
    <property type="molecule type" value="Genomic_DNA"/>
</dbReference>
<reference evidence="1 2" key="1">
    <citation type="submission" date="2018-02" db="EMBL/GenBank/DDBJ databases">
        <title>Complete genome sequence of Agrobacterium tumefaciens 1D1609.</title>
        <authorList>
            <person name="Cho S.-T."/>
            <person name="Haryono M."/>
            <person name="Chang H.-H."/>
            <person name="Santos M.N."/>
            <person name="Lai E.-M."/>
            <person name="Kuo C.-H."/>
        </authorList>
    </citation>
    <scope>NUCLEOTIDE SEQUENCE [LARGE SCALE GENOMIC DNA]</scope>
    <source>
        <strain evidence="1 2">1D1609</strain>
        <plasmid evidence="2">Plasmid pat1d1609a</plasmid>
    </source>
</reference>
<organism evidence="1 2">
    <name type="scientific">Agrobacterium tumefaciens</name>
    <dbReference type="NCBI Taxonomy" id="358"/>
    <lineage>
        <taxon>Bacteria</taxon>
        <taxon>Pseudomonadati</taxon>
        <taxon>Pseudomonadota</taxon>
        <taxon>Alphaproteobacteria</taxon>
        <taxon>Hyphomicrobiales</taxon>
        <taxon>Rhizobiaceae</taxon>
        <taxon>Rhizobium/Agrobacterium group</taxon>
        <taxon>Agrobacterium</taxon>
        <taxon>Agrobacterium tumefaciens complex</taxon>
    </lineage>
</organism>
<dbReference type="AlphaFoldDB" id="A0A2L2LLU8"/>
<evidence type="ECO:0000313" key="1">
    <source>
        <dbReference type="EMBL" id="AVH45307.1"/>
    </source>
</evidence>
<proteinExistence type="predicted"/>
<gene>
    <name evidence="1" type="ORF">At1D1609_52740</name>
</gene>
<geneLocation type="plasmid" evidence="2">
    <name>pat1d1609a</name>
</geneLocation>
<accession>A0A2L2LLU8</accession>
<dbReference type="Proteomes" id="UP000237717">
    <property type="component" value="Plasmid pAt1D1609a"/>
</dbReference>
<protein>
    <submittedName>
        <fullName evidence="1">Transposase</fullName>
    </submittedName>
</protein>
<keyword evidence="1" id="KW-0614">Plasmid</keyword>